<accession>A0ACB9GBJ4</accession>
<keyword evidence="2" id="KW-1185">Reference proteome</keyword>
<comment type="caution">
    <text evidence="1">The sequence shown here is derived from an EMBL/GenBank/DDBJ whole genome shotgun (WGS) entry which is preliminary data.</text>
</comment>
<protein>
    <submittedName>
        <fullName evidence="1">Uncharacterized protein</fullName>
    </submittedName>
</protein>
<name>A0ACB9GBJ4_CICIN</name>
<organism evidence="1 2">
    <name type="scientific">Cichorium intybus</name>
    <name type="common">Chicory</name>
    <dbReference type="NCBI Taxonomy" id="13427"/>
    <lineage>
        <taxon>Eukaryota</taxon>
        <taxon>Viridiplantae</taxon>
        <taxon>Streptophyta</taxon>
        <taxon>Embryophyta</taxon>
        <taxon>Tracheophyta</taxon>
        <taxon>Spermatophyta</taxon>
        <taxon>Magnoliopsida</taxon>
        <taxon>eudicotyledons</taxon>
        <taxon>Gunneridae</taxon>
        <taxon>Pentapetalae</taxon>
        <taxon>asterids</taxon>
        <taxon>campanulids</taxon>
        <taxon>Asterales</taxon>
        <taxon>Asteraceae</taxon>
        <taxon>Cichorioideae</taxon>
        <taxon>Cichorieae</taxon>
        <taxon>Cichoriinae</taxon>
        <taxon>Cichorium</taxon>
    </lineage>
</organism>
<reference evidence="2" key="1">
    <citation type="journal article" date="2022" name="Mol. Ecol. Resour.">
        <title>The genomes of chicory, endive, great burdock and yacon provide insights into Asteraceae palaeo-polyploidization history and plant inulin production.</title>
        <authorList>
            <person name="Fan W."/>
            <person name="Wang S."/>
            <person name="Wang H."/>
            <person name="Wang A."/>
            <person name="Jiang F."/>
            <person name="Liu H."/>
            <person name="Zhao H."/>
            <person name="Xu D."/>
            <person name="Zhang Y."/>
        </authorList>
    </citation>
    <scope>NUCLEOTIDE SEQUENCE [LARGE SCALE GENOMIC DNA]</scope>
    <source>
        <strain evidence="2">cv. Punajuju</strain>
    </source>
</reference>
<evidence type="ECO:0000313" key="1">
    <source>
        <dbReference type="EMBL" id="KAI3780591.1"/>
    </source>
</evidence>
<proteinExistence type="predicted"/>
<reference evidence="1 2" key="2">
    <citation type="journal article" date="2022" name="Mol. Ecol. Resour.">
        <title>The genomes of chicory, endive, great burdock and yacon provide insights into Asteraceae paleo-polyploidization history and plant inulin production.</title>
        <authorList>
            <person name="Fan W."/>
            <person name="Wang S."/>
            <person name="Wang H."/>
            <person name="Wang A."/>
            <person name="Jiang F."/>
            <person name="Liu H."/>
            <person name="Zhao H."/>
            <person name="Xu D."/>
            <person name="Zhang Y."/>
        </authorList>
    </citation>
    <scope>NUCLEOTIDE SEQUENCE [LARGE SCALE GENOMIC DNA]</scope>
    <source>
        <strain evidence="2">cv. Punajuju</strain>
        <tissue evidence="1">Leaves</tissue>
    </source>
</reference>
<sequence length="107" mass="11713">MGWGVAKVRGGDSSSGEGGRVRAKTMAEVRCNDSSSGEADELKFADNVLDSSSFSQHLLHSSSVAWVTFANMPMETKKKFFFKKKKTPFSSFFMNGIDLSPLPHEST</sequence>
<dbReference type="EMBL" id="CM042010">
    <property type="protein sequence ID" value="KAI3780591.1"/>
    <property type="molecule type" value="Genomic_DNA"/>
</dbReference>
<gene>
    <name evidence="1" type="ORF">L2E82_10575</name>
</gene>
<dbReference type="Proteomes" id="UP001055811">
    <property type="component" value="Linkage Group LG02"/>
</dbReference>
<evidence type="ECO:0000313" key="2">
    <source>
        <dbReference type="Proteomes" id="UP001055811"/>
    </source>
</evidence>